<proteinExistence type="predicted"/>
<dbReference type="Gene3D" id="3.40.630.100">
    <property type="entry name" value="Poly-gamma-glutamate hydrolase, zinc-binding motif"/>
    <property type="match status" value="1"/>
</dbReference>
<sequence>MDKYQSMRELQSETIENEDWEIVTDNRDSEITILAIHGGGIEPATTELARVIANDGQFNYFAFNGMRTKGNNELHVTSINYDNDIAMDLVKTSERAITIHGCLGEDEIAYIGGKDNHLKERIVEELSQIGIEVKEAPSHMSGTQDNNIVNCTKNGVGVQIELTSSLRKSLFKNNKSNRKSRLDESNWDDKMFDFSKAINIAITEGNFN</sequence>
<keyword evidence="1" id="KW-0378">Hydrolase</keyword>
<dbReference type="InterPro" id="IPR008585">
    <property type="entry name" value="Gamma_PGA_hydro"/>
</dbReference>
<gene>
    <name evidence="1" type="ORF">HUN84_04535</name>
</gene>
<dbReference type="GeneID" id="74185771"/>
<dbReference type="Pfam" id="PF05908">
    <property type="entry name" value="Gamma_PGA_hydro"/>
    <property type="match status" value="1"/>
</dbReference>
<dbReference type="GO" id="GO:0016787">
    <property type="term" value="F:hydrolase activity"/>
    <property type="evidence" value="ECO:0007669"/>
    <property type="project" value="UniProtKB-KW"/>
</dbReference>
<evidence type="ECO:0000313" key="1">
    <source>
        <dbReference type="EMBL" id="NUI82021.1"/>
    </source>
</evidence>
<dbReference type="EMBL" id="JABVEG010000002">
    <property type="protein sequence ID" value="NUI82021.1"/>
    <property type="molecule type" value="Genomic_DNA"/>
</dbReference>
<reference evidence="1 2" key="1">
    <citation type="submission" date="2020-06" db="EMBL/GenBank/DDBJ databases">
        <title>Staphylococcus borealis sp. nov. -A novel member of the Staphylococcaceae family isolated from skin and blood in humans.</title>
        <authorList>
            <person name="Pain M."/>
            <person name="Wolden R."/>
            <person name="Jaen-Luchoro D."/>
            <person name="Salva-Serra F."/>
            <person name="Iglesias B.P."/>
            <person name="Karlsson R."/>
            <person name="Klingenberg C."/>
            <person name="Cavanagh J.P."/>
        </authorList>
    </citation>
    <scope>NUCLEOTIDE SEQUENCE [LARGE SCALE GENOMIC DNA]</scope>
    <source>
        <strain evidence="1 2">58-22</strain>
    </source>
</reference>
<protein>
    <submittedName>
        <fullName evidence="1">Poly-gamma-glutamate hydrolase family protein</fullName>
    </submittedName>
</protein>
<dbReference type="InterPro" id="IPR038128">
    <property type="entry name" value="Gamma_PGA_hydro_sf"/>
</dbReference>
<dbReference type="Proteomes" id="UP000610527">
    <property type="component" value="Unassembled WGS sequence"/>
</dbReference>
<evidence type="ECO:0000313" key="2">
    <source>
        <dbReference type="Proteomes" id="UP000610527"/>
    </source>
</evidence>
<name>A0ABX2LMY5_9STAP</name>
<accession>A0ABX2LMY5</accession>
<comment type="caution">
    <text evidence="1">The sequence shown here is derived from an EMBL/GenBank/DDBJ whole genome shotgun (WGS) entry which is preliminary data.</text>
</comment>
<organism evidence="1 2">
    <name type="scientific">Staphylococcus borealis</name>
    <dbReference type="NCBI Taxonomy" id="2742203"/>
    <lineage>
        <taxon>Bacteria</taxon>
        <taxon>Bacillati</taxon>
        <taxon>Bacillota</taxon>
        <taxon>Bacilli</taxon>
        <taxon>Bacillales</taxon>
        <taxon>Staphylococcaceae</taxon>
        <taxon>Staphylococcus</taxon>
    </lineage>
</organism>
<dbReference type="RefSeq" id="WP_053029346.1">
    <property type="nucleotide sequence ID" value="NZ_CUEE01000002.1"/>
</dbReference>
<keyword evidence="2" id="KW-1185">Reference proteome</keyword>